<protein>
    <submittedName>
        <fullName evidence="4">Tetratricopeptide repeat protein</fullName>
    </submittedName>
</protein>
<gene>
    <name evidence="4" type="ORF">JGB26_22595</name>
</gene>
<keyword evidence="3" id="KW-0472">Membrane</keyword>
<feature type="compositionally biased region" description="Basic residues" evidence="2">
    <location>
        <begin position="13"/>
        <end position="22"/>
    </location>
</feature>
<organism evidence="4 5">
    <name type="scientific">Streptomyces flavofungini</name>
    <dbReference type="NCBI Taxonomy" id="68200"/>
    <lineage>
        <taxon>Bacteria</taxon>
        <taxon>Bacillati</taxon>
        <taxon>Actinomycetota</taxon>
        <taxon>Actinomycetes</taxon>
        <taxon>Kitasatosporales</taxon>
        <taxon>Streptomycetaceae</taxon>
        <taxon>Streptomyces</taxon>
    </lineage>
</organism>
<reference evidence="4 5" key="1">
    <citation type="submission" date="2020-12" db="EMBL/GenBank/DDBJ databases">
        <title>Streptomyces typhae sp. nov., a novel endophytic actinomycete isolated from the root of cattail pollen (Typha angustifolia L.).</title>
        <authorList>
            <person name="Peng C."/>
            <person name="Liu C."/>
        </authorList>
    </citation>
    <scope>NUCLEOTIDE SEQUENCE [LARGE SCALE GENOMIC DNA]</scope>
    <source>
        <strain evidence="4 5">JCM 4753</strain>
    </source>
</reference>
<dbReference type="PROSITE" id="PS50005">
    <property type="entry name" value="TPR"/>
    <property type="match status" value="1"/>
</dbReference>
<proteinExistence type="predicted"/>
<dbReference type="InterPro" id="IPR011990">
    <property type="entry name" value="TPR-like_helical_dom_sf"/>
</dbReference>
<accession>A0ABS0X9X6</accession>
<feature type="transmembrane region" description="Helical" evidence="3">
    <location>
        <begin position="353"/>
        <end position="374"/>
    </location>
</feature>
<comment type="caution">
    <text evidence="4">The sequence shown here is derived from an EMBL/GenBank/DDBJ whole genome shotgun (WGS) entry which is preliminary data.</text>
</comment>
<feature type="transmembrane region" description="Helical" evidence="3">
    <location>
        <begin position="380"/>
        <end position="399"/>
    </location>
</feature>
<keyword evidence="3" id="KW-0812">Transmembrane</keyword>
<keyword evidence="5" id="KW-1185">Reference proteome</keyword>
<name>A0ABS0X9X6_9ACTN</name>
<keyword evidence="1" id="KW-0802">TPR repeat</keyword>
<dbReference type="SUPFAM" id="SSF48452">
    <property type="entry name" value="TPR-like"/>
    <property type="match status" value="1"/>
</dbReference>
<dbReference type="SMART" id="SM00028">
    <property type="entry name" value="TPR"/>
    <property type="match status" value="1"/>
</dbReference>
<dbReference type="Pfam" id="PF14559">
    <property type="entry name" value="TPR_19"/>
    <property type="match status" value="1"/>
</dbReference>
<feature type="transmembrane region" description="Helical" evidence="3">
    <location>
        <begin position="281"/>
        <end position="299"/>
    </location>
</feature>
<dbReference type="EMBL" id="JAEKOZ010000014">
    <property type="protein sequence ID" value="MBJ3809871.1"/>
    <property type="molecule type" value="Genomic_DNA"/>
</dbReference>
<evidence type="ECO:0000256" key="3">
    <source>
        <dbReference type="SAM" id="Phobius"/>
    </source>
</evidence>
<evidence type="ECO:0000313" key="5">
    <source>
        <dbReference type="Proteomes" id="UP000634780"/>
    </source>
</evidence>
<dbReference type="Proteomes" id="UP000634780">
    <property type="component" value="Unassembled WGS sequence"/>
</dbReference>
<feature type="region of interest" description="Disordered" evidence="2">
    <location>
        <begin position="1"/>
        <end position="31"/>
    </location>
</feature>
<dbReference type="InterPro" id="IPR019734">
    <property type="entry name" value="TPR_rpt"/>
</dbReference>
<feature type="repeat" description="TPR" evidence="1">
    <location>
        <begin position="69"/>
        <end position="102"/>
    </location>
</feature>
<sequence>MVRLRPQRGDVRQRRRHVRRPGRPPQEEAEAVTAIHPAVERADALIDLERYDEAGALLAQRIAEDPADVRAWAKLSRCHLDAGRPDEALAAADEALELDPQDVGGLLMRSYALRRVGGARMPEVETVLREVVRLAPEYWLGHALLADVVFITNVVSRGQANGGQVTPQDMDVSARLAEAHVKEALRLGPEEVYGHEVAYKIASLAGNETVADQLDLAILRLDPHHPQALERQTRKAADTPGVKAVEAADLYAAGLAAAPDSEELRRGLDHATYRMLRGVRWLALLCLGLGASMIDLFAVDGETQRELPVELGQRLWCLVPMSAIWAVGALLRYRRRRTGVQLNVQSLLRRGRWARIVVAQAAWAMLCTLVITQVPWTDRAVPMVVFWAGLAPTFATVWFDRRKTG</sequence>
<evidence type="ECO:0000256" key="1">
    <source>
        <dbReference type="PROSITE-ProRule" id="PRU00339"/>
    </source>
</evidence>
<evidence type="ECO:0000256" key="2">
    <source>
        <dbReference type="SAM" id="MobiDB-lite"/>
    </source>
</evidence>
<evidence type="ECO:0000313" key="4">
    <source>
        <dbReference type="EMBL" id="MBJ3809871.1"/>
    </source>
</evidence>
<keyword evidence="3" id="KW-1133">Transmembrane helix</keyword>
<dbReference type="Gene3D" id="1.25.40.10">
    <property type="entry name" value="Tetratricopeptide repeat domain"/>
    <property type="match status" value="1"/>
</dbReference>
<feature type="transmembrane region" description="Helical" evidence="3">
    <location>
        <begin position="311"/>
        <end position="333"/>
    </location>
</feature>